<reference evidence="3 4" key="1">
    <citation type="submission" date="2019-03" db="EMBL/GenBank/DDBJ databases">
        <title>Metabolic reconstructions from genomes of highly enriched 'Candidatus Accumulibacter' and 'Candidatus Competibacter' bioreactor populations.</title>
        <authorList>
            <person name="Annavajhala M.K."/>
            <person name="Welles L."/>
            <person name="Abbas B."/>
            <person name="Sorokin D."/>
            <person name="Park H."/>
            <person name="Van Loosdrecht M."/>
            <person name="Chandran K."/>
        </authorList>
    </citation>
    <scope>NUCLEOTIDE SEQUENCE [LARGE SCALE GENOMIC DNA]</scope>
    <source>
        <strain evidence="3 4">SBR_G</strain>
    </source>
</reference>
<evidence type="ECO:0000259" key="2">
    <source>
        <dbReference type="Pfam" id="PF12158"/>
    </source>
</evidence>
<name>A0ABX1TET0_9GAMM</name>
<evidence type="ECO:0000256" key="1">
    <source>
        <dbReference type="SAM" id="Phobius"/>
    </source>
</evidence>
<comment type="caution">
    <text evidence="3">The sequence shown here is derived from an EMBL/GenBank/DDBJ whole genome shotgun (WGS) entry which is preliminary data.</text>
</comment>
<feature type="transmembrane region" description="Helical" evidence="1">
    <location>
        <begin position="189"/>
        <end position="210"/>
    </location>
</feature>
<feature type="transmembrane region" description="Helical" evidence="1">
    <location>
        <begin position="50"/>
        <end position="74"/>
    </location>
</feature>
<keyword evidence="1" id="KW-0812">Transmembrane</keyword>
<feature type="transmembrane region" description="Helical" evidence="1">
    <location>
        <begin position="338"/>
        <end position="360"/>
    </location>
</feature>
<accession>A0ABX1TET0</accession>
<evidence type="ECO:0000313" key="3">
    <source>
        <dbReference type="EMBL" id="NMQ17860.1"/>
    </source>
</evidence>
<dbReference type="EMBL" id="SPMZ01000003">
    <property type="protein sequence ID" value="NMQ17860.1"/>
    <property type="molecule type" value="Genomic_DNA"/>
</dbReference>
<organism evidence="3 4">
    <name type="scientific">Candidatus Competibacter phosphatis</name>
    <dbReference type="NCBI Taxonomy" id="221280"/>
    <lineage>
        <taxon>Bacteria</taxon>
        <taxon>Pseudomonadati</taxon>
        <taxon>Pseudomonadota</taxon>
        <taxon>Gammaproteobacteria</taxon>
        <taxon>Candidatus Competibacteraceae</taxon>
        <taxon>Candidatus Competibacter</taxon>
    </lineage>
</organism>
<dbReference type="RefSeq" id="WP_169247118.1">
    <property type="nucleotide sequence ID" value="NZ_SPMZ01000003.1"/>
</dbReference>
<feature type="transmembrane region" description="Helical" evidence="1">
    <location>
        <begin position="21"/>
        <end position="44"/>
    </location>
</feature>
<feature type="domain" description="DUF3592" evidence="2">
    <location>
        <begin position="235"/>
        <end position="323"/>
    </location>
</feature>
<sequence>MSAIPPHPSLQKLAAANRRRLRLLGLLFFMVMAGVLVFMMTVALTHRDMVNLLIFAVAGLVMLPTMALVGGLLWHLERRQTRRLSAADRVLRESAPMNARLAPTGLANRVGTLVAVQPETRTRPPSIGPIFALLDPVQRWDRASRPELTVQLYCAQLEPGQELVALQDNGDTLLGKLVALDSYRRQTTWMTAAALGLIVLGMVVLAVLAAGDYREYQRLDQARRFAVASENWPPTTGTVRDASVVTLRIPRGKTSVTGYRARIEFEYVVAGTAYRGDHLSFCQPPSLEKQAAETRLTPYPTGTRIEVRYDPTDPTRGVLEPGRAEACEPLLAAAWREMLLSLGLLGLLALIGVAAVWEFLRQRRAFRVWATSAE</sequence>
<protein>
    <submittedName>
        <fullName evidence="3">DUF3592 domain-containing protein</fullName>
    </submittedName>
</protein>
<gene>
    <name evidence="3" type="ORF">E4P82_00750</name>
</gene>
<keyword evidence="4" id="KW-1185">Reference proteome</keyword>
<dbReference type="Proteomes" id="UP000760480">
    <property type="component" value="Unassembled WGS sequence"/>
</dbReference>
<dbReference type="Pfam" id="PF12158">
    <property type="entry name" value="DUF3592"/>
    <property type="match status" value="1"/>
</dbReference>
<keyword evidence="1" id="KW-1133">Transmembrane helix</keyword>
<proteinExistence type="predicted"/>
<keyword evidence="1" id="KW-0472">Membrane</keyword>
<evidence type="ECO:0000313" key="4">
    <source>
        <dbReference type="Proteomes" id="UP000760480"/>
    </source>
</evidence>
<dbReference type="InterPro" id="IPR021994">
    <property type="entry name" value="DUF3592"/>
</dbReference>